<keyword evidence="1" id="KW-0132">Cell division</keyword>
<keyword evidence="2 4" id="KW-0195">Cyclin</keyword>
<dbReference type="Pfam" id="PF00134">
    <property type="entry name" value="Cyclin_N"/>
    <property type="match status" value="1"/>
</dbReference>
<dbReference type="InterPro" id="IPR039361">
    <property type="entry name" value="Cyclin"/>
</dbReference>
<evidence type="ECO:0000256" key="3">
    <source>
        <dbReference type="ARBA" id="ARBA00023306"/>
    </source>
</evidence>
<dbReference type="InterPro" id="IPR013763">
    <property type="entry name" value="Cyclin-like_dom"/>
</dbReference>
<evidence type="ECO:0000259" key="5">
    <source>
        <dbReference type="SMART" id="SM00385"/>
    </source>
</evidence>
<dbReference type="InterPro" id="IPR048258">
    <property type="entry name" value="Cyclins_cyclin-box"/>
</dbReference>
<evidence type="ECO:0000313" key="6">
    <source>
        <dbReference type="EMBL" id="CAD7224654.1"/>
    </source>
</evidence>
<organism evidence="6">
    <name type="scientific">Cyprideis torosa</name>
    <dbReference type="NCBI Taxonomy" id="163714"/>
    <lineage>
        <taxon>Eukaryota</taxon>
        <taxon>Metazoa</taxon>
        <taxon>Ecdysozoa</taxon>
        <taxon>Arthropoda</taxon>
        <taxon>Crustacea</taxon>
        <taxon>Oligostraca</taxon>
        <taxon>Ostracoda</taxon>
        <taxon>Podocopa</taxon>
        <taxon>Podocopida</taxon>
        <taxon>Cytherocopina</taxon>
        <taxon>Cytheroidea</taxon>
        <taxon>Cytherideidae</taxon>
        <taxon>Cyprideis</taxon>
    </lineage>
</organism>
<dbReference type="GO" id="GO:0000278">
    <property type="term" value="P:mitotic cell cycle"/>
    <property type="evidence" value="ECO:0007669"/>
    <property type="project" value="UniProtKB-ARBA"/>
</dbReference>
<dbReference type="InterPro" id="IPR006671">
    <property type="entry name" value="Cyclin_N"/>
</dbReference>
<dbReference type="Gene3D" id="1.10.472.10">
    <property type="entry name" value="Cyclin-like"/>
    <property type="match status" value="2"/>
</dbReference>
<feature type="domain" description="Cyclin-like" evidence="5">
    <location>
        <begin position="99"/>
        <end position="183"/>
    </location>
</feature>
<accession>A0A7R8W4C3</accession>
<dbReference type="GO" id="GO:0051301">
    <property type="term" value="P:cell division"/>
    <property type="evidence" value="ECO:0007669"/>
    <property type="project" value="UniProtKB-KW"/>
</dbReference>
<gene>
    <name evidence="6" type="ORF">CTOB1V02_LOCUS2609</name>
</gene>
<evidence type="ECO:0000256" key="1">
    <source>
        <dbReference type="ARBA" id="ARBA00022618"/>
    </source>
</evidence>
<sequence>MVLSSSEEMFRQKDRSLVLPSPDRCRPYSAVLVMSELLCSERMGDTEDEPRAEFDPVLMADYRVLQNMLALQHSYMPKCDYFKSIQSDLEPYMRKVVADWMLEVCEEQHCEDQVFSLALNFVDRFLCTTKISRQQFQLLGAVSLLTASKLRQCRSLNSQLMIYYTDYSITLEELKISPLLLITNLSPHFFEIKASKAQFPPSLPPGPPKIAFSPPLPLVLQKFEEFETLSGHRLKALRFDRMSVKWDPPSRSYDPFLCAVHVSHSFTSVVAGNLNRLNWELLLLSRLKWDLSAVTAFDFVDVLLERLGQFRNSTLRRHCHTFISLAVTGVGGIDACPRAVEEVEPDVGLSDKSSCFPLPQWYTERRDRDAYLFLLKL</sequence>
<reference evidence="6" key="1">
    <citation type="submission" date="2020-11" db="EMBL/GenBank/DDBJ databases">
        <authorList>
            <person name="Tran Van P."/>
        </authorList>
    </citation>
    <scope>NUCLEOTIDE SEQUENCE</scope>
</reference>
<evidence type="ECO:0000256" key="2">
    <source>
        <dbReference type="ARBA" id="ARBA00023127"/>
    </source>
</evidence>
<dbReference type="SUPFAM" id="SSF47954">
    <property type="entry name" value="Cyclin-like"/>
    <property type="match status" value="1"/>
</dbReference>
<dbReference type="EMBL" id="OB660412">
    <property type="protein sequence ID" value="CAD7224654.1"/>
    <property type="molecule type" value="Genomic_DNA"/>
</dbReference>
<dbReference type="AlphaFoldDB" id="A0A7R8W4C3"/>
<dbReference type="OrthoDB" id="306099at2759"/>
<dbReference type="SMART" id="SM00385">
    <property type="entry name" value="CYCLIN"/>
    <property type="match status" value="1"/>
</dbReference>
<dbReference type="InterPro" id="IPR036915">
    <property type="entry name" value="Cyclin-like_sf"/>
</dbReference>
<name>A0A7R8W4C3_9CRUS</name>
<dbReference type="PROSITE" id="PS00292">
    <property type="entry name" value="CYCLINS"/>
    <property type="match status" value="1"/>
</dbReference>
<dbReference type="FunFam" id="1.10.472.10:FF:000003">
    <property type="entry name" value="G1/S-specific cyclin-D2"/>
    <property type="match status" value="1"/>
</dbReference>
<dbReference type="PANTHER" id="PTHR10177">
    <property type="entry name" value="CYCLINS"/>
    <property type="match status" value="1"/>
</dbReference>
<evidence type="ECO:0000256" key="4">
    <source>
        <dbReference type="RuleBase" id="RU000383"/>
    </source>
</evidence>
<keyword evidence="3" id="KW-0131">Cell cycle</keyword>
<comment type="similarity">
    <text evidence="4">Belongs to the cyclin family.</text>
</comment>
<protein>
    <recommendedName>
        <fullName evidence="5">Cyclin-like domain-containing protein</fullName>
    </recommendedName>
</protein>
<proteinExistence type="inferred from homology"/>